<keyword evidence="3" id="KW-1185">Reference proteome</keyword>
<dbReference type="PANTHER" id="PTHR10098:SF108">
    <property type="entry name" value="TETRATRICOPEPTIDE REPEAT PROTEIN 28"/>
    <property type="match status" value="1"/>
</dbReference>
<dbReference type="STRING" id="156889.Mmc1_3448"/>
<evidence type="ECO:0000313" key="2">
    <source>
        <dbReference type="EMBL" id="ABK45933.1"/>
    </source>
</evidence>
<dbReference type="Gene3D" id="1.25.40.10">
    <property type="entry name" value="Tetratricopeptide repeat domain"/>
    <property type="match status" value="2"/>
</dbReference>
<dbReference type="PROSITE" id="PS51257">
    <property type="entry name" value="PROKAR_LIPOPROTEIN"/>
    <property type="match status" value="1"/>
</dbReference>
<dbReference type="Pfam" id="PF12770">
    <property type="entry name" value="CHAT"/>
    <property type="match status" value="1"/>
</dbReference>
<dbReference type="eggNOG" id="COG4995">
    <property type="taxonomic scope" value="Bacteria"/>
</dbReference>
<reference evidence="3" key="1">
    <citation type="journal article" date="2009" name="Appl. Environ. Microbiol.">
        <title>Complete genome sequence of the chemolithoautotrophic marine magnetotactic coccus strain MC-1.</title>
        <authorList>
            <person name="Schubbe S."/>
            <person name="Williams T.J."/>
            <person name="Xie G."/>
            <person name="Kiss H.E."/>
            <person name="Brettin T.S."/>
            <person name="Martinez D."/>
            <person name="Ross C.A."/>
            <person name="Schuler D."/>
            <person name="Cox B.L."/>
            <person name="Nealson K.H."/>
            <person name="Bazylinski D.A."/>
        </authorList>
    </citation>
    <scope>NUCLEOTIDE SEQUENCE [LARGE SCALE GENOMIC DNA]</scope>
    <source>
        <strain evidence="3">ATCC BAA-1437 / JCM 17883 / MC-1</strain>
    </source>
</reference>
<reference evidence="2 3" key="2">
    <citation type="journal article" date="2012" name="Int. J. Syst. Evol. Microbiol.">
        <title>Magnetococcus marinus gen. nov., sp. nov., a marine, magnetotactic bacterium that represents a novel lineage (Magnetococcaceae fam. nov.; Magnetococcales ord. nov.) at the base of the Alphaproteobacteria.</title>
        <authorList>
            <person name="Bazylinski D.A."/>
            <person name="Williams T.J."/>
            <person name="Lefevre C.T."/>
            <person name="Berg R.J."/>
            <person name="Zhang C.L."/>
            <person name="Bowser S.S."/>
            <person name="Dean A.J."/>
            <person name="Beveridge T.J."/>
        </authorList>
    </citation>
    <scope>NUCLEOTIDE SEQUENCE [LARGE SCALE GENOMIC DNA]</scope>
    <source>
        <strain evidence="3">ATCC BAA-1437 / JCM 17883 / MC-1</strain>
    </source>
</reference>
<dbReference type="PANTHER" id="PTHR10098">
    <property type="entry name" value="RAPSYN-RELATED"/>
    <property type="match status" value="1"/>
</dbReference>
<dbReference type="InterPro" id="IPR011990">
    <property type="entry name" value="TPR-like_helical_dom_sf"/>
</dbReference>
<dbReference type="InterPro" id="IPR024983">
    <property type="entry name" value="CHAT_dom"/>
</dbReference>
<dbReference type="EMBL" id="CP000471">
    <property type="protein sequence ID" value="ABK45933.1"/>
    <property type="molecule type" value="Genomic_DNA"/>
</dbReference>
<dbReference type="Proteomes" id="UP000002586">
    <property type="component" value="Chromosome"/>
</dbReference>
<protein>
    <recommendedName>
        <fullName evidence="1">CHAT domain-containing protein</fullName>
    </recommendedName>
</protein>
<evidence type="ECO:0000313" key="3">
    <source>
        <dbReference type="Proteomes" id="UP000002586"/>
    </source>
</evidence>
<dbReference type="KEGG" id="mgm:Mmc1_3448"/>
<evidence type="ECO:0000259" key="1">
    <source>
        <dbReference type="Pfam" id="PF12770"/>
    </source>
</evidence>
<dbReference type="SUPFAM" id="SSF48452">
    <property type="entry name" value="TPR-like"/>
    <property type="match status" value="1"/>
</dbReference>
<organism evidence="2 3">
    <name type="scientific">Magnetococcus marinus (strain ATCC BAA-1437 / JCM 17883 / MC-1)</name>
    <dbReference type="NCBI Taxonomy" id="156889"/>
    <lineage>
        <taxon>Bacteria</taxon>
        <taxon>Pseudomonadati</taxon>
        <taxon>Pseudomonadota</taxon>
        <taxon>Magnetococcia</taxon>
        <taxon>Magnetococcales</taxon>
        <taxon>Magnetococcaceae</taxon>
        <taxon>Magnetococcus</taxon>
    </lineage>
</organism>
<proteinExistence type="predicted"/>
<name>A0LD90_MAGMM</name>
<feature type="domain" description="CHAT" evidence="1">
    <location>
        <begin position="551"/>
        <end position="826"/>
    </location>
</feature>
<dbReference type="HOGENOM" id="CLU_336434_0_0_5"/>
<accession>A0LD90</accession>
<dbReference type="eggNOG" id="COG0457">
    <property type="taxonomic scope" value="Bacteria"/>
</dbReference>
<gene>
    <name evidence="2" type="ordered locus">Mmc1_3448</name>
</gene>
<dbReference type="AlphaFoldDB" id="A0LD90"/>
<sequence>MDKVFFEQGVIMAYTRITLLLSLLVLLASCASDPAWEMRQYRLKRHYDQAIQWYEQNYRAEDDDQLGDEALQDLCKAYFEVRNYQKFMDCAQRYFKLVQGGVAVQGDYFNEETVEISKQEKLASVMAWRALMRIDMGRYERALEDAKQATQWLEQARKFNGNQQSKDHQEWAFVEADVLQAAGLAHAFVELEDEARGYIQRLAHLRTPEGGSELHRKQTMARLRILVALKDYQAARVLVESYDRTHPLGFLLMAASFVNPVQGVMQAADMLGREDRLQHQPARYLPERFILAKVLYETGATERALALYTQLLESPYRGSFPGLMVAALHDRGTIAMGAGRLDDALKDLQQAAGWIEARRASIRDATAHTGYAHDYDRVYHDLILLLLKKQRTADAFEVAERARMRLLVADLAYNKYLIEGAGTGAALIKQLEQAEERLIIRRFDEDPEAFKTIEAEPGRLRAEIAQQYPHLAPMVGAVGKDLLHRLQQRIGPQGRGVVYYHYGDTLLAFVVAQQGEPRVHSLDGNNLGDAVAQWRRLIQRPSDEEGWKIGARSLYDRLWKSLKIDPSVRQVTLVGDGPLRLLPWAALLDEQDLPLMQRHTLYVLPSVSALAWQQRLTGKIWSRYLLAVEGSGIVSVQGRQSEAERRIMALAYESAAHQAGETGNKEVRVLTGTRASEAALKRHGPSSERLHLDAIWQLEEEQPWRSSVILNPGFGEDGKLHLQELLSQAWPVRLVLLPGIIAEGDAESRGRGVLALQSAWLYAGADYLLHGMWRLDGEDVDRFMSRYHRVTRLQSPARALQMVQLSMQRDGLTHPHYWATFQLVGNPPPFRVRTMDIRSRPIKDGKP</sequence>